<accession>A0A8J6XAZ4</accession>
<protein>
    <submittedName>
        <fullName evidence="1">Uncharacterized protein</fullName>
    </submittedName>
</protein>
<comment type="caution">
    <text evidence="1">The sequence shown here is derived from an EMBL/GenBank/DDBJ whole genome shotgun (WGS) entry which is preliminary data.</text>
</comment>
<dbReference type="EMBL" id="JACXAE010000027">
    <property type="protein sequence ID" value="MBD2771665.1"/>
    <property type="molecule type" value="Genomic_DNA"/>
</dbReference>
<dbReference type="RefSeq" id="WP_190825956.1">
    <property type="nucleotide sequence ID" value="NZ_CAWPPI010000027.1"/>
</dbReference>
<evidence type="ECO:0000313" key="1">
    <source>
        <dbReference type="EMBL" id="MBD2771665.1"/>
    </source>
</evidence>
<reference evidence="1" key="1">
    <citation type="submission" date="2020-09" db="EMBL/GenBank/DDBJ databases">
        <title>Iningainema tapete sp. nov. (Scytonemataceae, Cyanobacteria) from greenhouses in central Florida (USA) produces two types of nodularin with biosynthetic potential for microcystin-LR and anabaenopeptins.</title>
        <authorList>
            <person name="Berthold D.E."/>
            <person name="Lefler F.W."/>
            <person name="Huang I.-S."/>
            <person name="Abdulla H."/>
            <person name="Zimba P.V."/>
            <person name="Laughinghouse H.D. IV."/>
        </authorList>
    </citation>
    <scope>NUCLEOTIDE SEQUENCE</scope>
    <source>
        <strain evidence="1">BLCCT55</strain>
    </source>
</reference>
<keyword evidence="2" id="KW-1185">Reference proteome</keyword>
<evidence type="ECO:0000313" key="2">
    <source>
        <dbReference type="Proteomes" id="UP000629098"/>
    </source>
</evidence>
<gene>
    <name evidence="1" type="ORF">ICL16_06020</name>
</gene>
<organism evidence="1 2">
    <name type="scientific">Iningainema tapete BLCC-T55</name>
    <dbReference type="NCBI Taxonomy" id="2748662"/>
    <lineage>
        <taxon>Bacteria</taxon>
        <taxon>Bacillati</taxon>
        <taxon>Cyanobacteriota</taxon>
        <taxon>Cyanophyceae</taxon>
        <taxon>Nostocales</taxon>
        <taxon>Scytonemataceae</taxon>
        <taxon>Iningainema tapete</taxon>
    </lineage>
</organism>
<dbReference type="Proteomes" id="UP000629098">
    <property type="component" value="Unassembled WGS sequence"/>
</dbReference>
<sequence length="112" mass="12585">MKISKIILTATLLFLGYHVNEVKAVPAANEWGQGVDFDSYCSQKYPNSKAVLVANNAIGWRCKVEQDLRSFDVADACLKVYGVRNPHGYGKYSNPYSWFCGKPKKSAEYVKK</sequence>
<dbReference type="AlphaFoldDB" id="A0A8J6XAZ4"/>
<name>A0A8J6XAZ4_9CYAN</name>
<proteinExistence type="predicted"/>